<organism evidence="2 3">
    <name type="scientific">Yoonia vestfoldensis</name>
    <dbReference type="NCBI Taxonomy" id="245188"/>
    <lineage>
        <taxon>Bacteria</taxon>
        <taxon>Pseudomonadati</taxon>
        <taxon>Pseudomonadota</taxon>
        <taxon>Alphaproteobacteria</taxon>
        <taxon>Rhodobacterales</taxon>
        <taxon>Paracoccaceae</taxon>
        <taxon>Yoonia</taxon>
    </lineage>
</organism>
<keyword evidence="3" id="KW-1185">Reference proteome</keyword>
<dbReference type="GO" id="GO:0016747">
    <property type="term" value="F:acyltransferase activity, transferring groups other than amino-acyl groups"/>
    <property type="evidence" value="ECO:0007669"/>
    <property type="project" value="InterPro"/>
</dbReference>
<evidence type="ECO:0000259" key="1">
    <source>
        <dbReference type="PROSITE" id="PS51186"/>
    </source>
</evidence>
<dbReference type="SUPFAM" id="SSF55729">
    <property type="entry name" value="Acyl-CoA N-acyltransferases (Nat)"/>
    <property type="match status" value="1"/>
</dbReference>
<protein>
    <submittedName>
        <fullName evidence="2">N-acetyltransferase</fullName>
    </submittedName>
</protein>
<evidence type="ECO:0000313" key="3">
    <source>
        <dbReference type="Proteomes" id="UP000195273"/>
    </source>
</evidence>
<dbReference type="Proteomes" id="UP000195273">
    <property type="component" value="Chromosome"/>
</dbReference>
<dbReference type="AlphaFoldDB" id="A0A1Y0EEX3"/>
<sequence>MIRATQADRAEIVAFLRRHLPIAMFPLANLRHHGMAGGHPRAMAFWLRNKEGMITDIAAMTDAGFLFPVCPTQPWADLRAAVQGHRVAAILGEAAQVAGLRMGLGLQGAAGYAATEPHYDLRLADLVIPPTDGLTLHPLADAPRDLVIGWRHAYLRETMLGQESAMEATAIKDIDSYLAADSHRVLFDGDTPVAMTGFNAVLPDAVQIGGVYTRPQLRARGLARRAVALHLAQARAAGVTRATLFAATAAASKAYEAVGFRQIGDFAIVLHDAPQVVHG</sequence>
<dbReference type="InterPro" id="IPR016181">
    <property type="entry name" value="Acyl_CoA_acyltransferase"/>
</dbReference>
<dbReference type="Gene3D" id="3.40.630.30">
    <property type="match status" value="1"/>
</dbReference>
<dbReference type="Pfam" id="PF00583">
    <property type="entry name" value="Acetyltransf_1"/>
    <property type="match status" value="1"/>
</dbReference>
<evidence type="ECO:0000313" key="2">
    <source>
        <dbReference type="EMBL" id="ARU02153.1"/>
    </source>
</evidence>
<dbReference type="EMBL" id="CP021431">
    <property type="protein sequence ID" value="ARU02153.1"/>
    <property type="molecule type" value="Genomic_DNA"/>
</dbReference>
<dbReference type="InterPro" id="IPR000182">
    <property type="entry name" value="GNAT_dom"/>
</dbReference>
<reference evidence="2 3" key="1">
    <citation type="submission" date="2017-05" db="EMBL/GenBank/DDBJ databases">
        <title>Genome Sequence of Loktanella vestfoldensis Strain SMR4r Isolated from a Culture of the Diatom Skeletonema marinoi.</title>
        <authorList>
            <person name="Topel M."/>
            <person name="Pinder M.I.M."/>
            <person name="Johansson O.N."/>
            <person name="Kourtchenko O."/>
            <person name="Godhe A."/>
            <person name="Clarke A.K."/>
        </authorList>
    </citation>
    <scope>NUCLEOTIDE SEQUENCE [LARGE SCALE GENOMIC DNA]</scope>
    <source>
        <strain evidence="2 3">SMR4r</strain>
    </source>
</reference>
<dbReference type="OrthoDB" id="7365268at2"/>
<proteinExistence type="predicted"/>
<accession>A0A1Y0EEX3</accession>
<name>A0A1Y0EEX3_9RHOB</name>
<dbReference type="KEGG" id="lvs:LOKVESSMR4R_02862"/>
<dbReference type="RefSeq" id="WP_087209657.1">
    <property type="nucleotide sequence ID" value="NZ_CP021431.1"/>
</dbReference>
<gene>
    <name evidence="2" type="ORF">LOKVESSMR4R_02862</name>
</gene>
<keyword evidence="2" id="KW-0808">Transferase</keyword>
<feature type="domain" description="N-acetyltransferase" evidence="1">
    <location>
        <begin position="134"/>
        <end position="279"/>
    </location>
</feature>
<dbReference type="STRING" id="1122181.GCA_000382265_00297"/>
<dbReference type="PROSITE" id="PS51186">
    <property type="entry name" value="GNAT"/>
    <property type="match status" value="1"/>
</dbReference>